<dbReference type="InterPro" id="IPR000914">
    <property type="entry name" value="SBP_5_dom"/>
</dbReference>
<name>A0A0A3J581_9BACI</name>
<feature type="chain" id="PRO_5038378642" evidence="4">
    <location>
        <begin position="20"/>
        <end position="512"/>
    </location>
</feature>
<evidence type="ECO:0000256" key="2">
    <source>
        <dbReference type="ARBA" id="ARBA00022448"/>
    </source>
</evidence>
<dbReference type="PANTHER" id="PTHR30290">
    <property type="entry name" value="PERIPLASMIC BINDING COMPONENT OF ABC TRANSPORTER"/>
    <property type="match status" value="1"/>
</dbReference>
<accession>A0A0A3J581</accession>
<dbReference type="InterPro" id="IPR039424">
    <property type="entry name" value="SBP_5"/>
</dbReference>
<feature type="domain" description="Solute-binding protein family 5" evidence="5">
    <location>
        <begin position="84"/>
        <end position="423"/>
    </location>
</feature>
<evidence type="ECO:0000259" key="5">
    <source>
        <dbReference type="Pfam" id="PF00496"/>
    </source>
</evidence>
<dbReference type="CDD" id="cd08516">
    <property type="entry name" value="PBP2_NikA_DppA_OppA_like_11"/>
    <property type="match status" value="1"/>
</dbReference>
<evidence type="ECO:0000256" key="1">
    <source>
        <dbReference type="ARBA" id="ARBA00005695"/>
    </source>
</evidence>
<keyword evidence="6" id="KW-0238">DNA-binding</keyword>
<keyword evidence="7" id="KW-1185">Reference proteome</keyword>
<dbReference type="Gene3D" id="3.40.190.10">
    <property type="entry name" value="Periplasmic binding protein-like II"/>
    <property type="match status" value="1"/>
</dbReference>
<dbReference type="eggNOG" id="COG0747">
    <property type="taxonomic scope" value="Bacteria"/>
</dbReference>
<reference evidence="6 7" key="1">
    <citation type="submission" date="2014-02" db="EMBL/GenBank/DDBJ databases">
        <title>Draft genome sequence of Lysinibacillus odysseyi NBRC 100172.</title>
        <authorList>
            <person name="Zhang F."/>
            <person name="Wang G."/>
            <person name="Zhang L."/>
        </authorList>
    </citation>
    <scope>NUCLEOTIDE SEQUENCE [LARGE SCALE GENOMIC DNA]</scope>
    <source>
        <strain evidence="6 7">NBRC 100172</strain>
    </source>
</reference>
<organism evidence="6 7">
    <name type="scientific">Lysinibacillus odysseyi 34hs-1 = NBRC 100172</name>
    <dbReference type="NCBI Taxonomy" id="1220589"/>
    <lineage>
        <taxon>Bacteria</taxon>
        <taxon>Bacillati</taxon>
        <taxon>Bacillota</taxon>
        <taxon>Bacilli</taxon>
        <taxon>Bacillales</taxon>
        <taxon>Bacillaceae</taxon>
        <taxon>Lysinibacillus</taxon>
    </lineage>
</organism>
<dbReference type="Gene3D" id="3.90.76.10">
    <property type="entry name" value="Dipeptide-binding Protein, Domain 1"/>
    <property type="match status" value="1"/>
</dbReference>
<dbReference type="Proteomes" id="UP000030437">
    <property type="component" value="Unassembled WGS sequence"/>
</dbReference>
<gene>
    <name evidence="6" type="ORF">CD32_23410</name>
</gene>
<comment type="caution">
    <text evidence="6">The sequence shown here is derived from an EMBL/GenBank/DDBJ whole genome shotgun (WGS) entry which is preliminary data.</text>
</comment>
<dbReference type="STRING" id="1220589.CD32_23410"/>
<protein>
    <submittedName>
        <fullName evidence="6">DNA-binding protein</fullName>
    </submittedName>
</protein>
<dbReference type="EMBL" id="JPVP01000060">
    <property type="protein sequence ID" value="KGR82227.1"/>
    <property type="molecule type" value="Genomic_DNA"/>
</dbReference>
<feature type="signal peptide" evidence="4">
    <location>
        <begin position="1"/>
        <end position="19"/>
    </location>
</feature>
<dbReference type="GO" id="GO:0003677">
    <property type="term" value="F:DNA binding"/>
    <property type="evidence" value="ECO:0007669"/>
    <property type="project" value="UniProtKB-KW"/>
</dbReference>
<dbReference type="GO" id="GO:0043190">
    <property type="term" value="C:ATP-binding cassette (ABC) transporter complex"/>
    <property type="evidence" value="ECO:0007669"/>
    <property type="project" value="InterPro"/>
</dbReference>
<keyword evidence="2" id="KW-0813">Transport</keyword>
<proteinExistence type="inferred from homology"/>
<sequence>MRKSWLFLMTILLACILAACSSEEGSSDGNTENGSAGGPQEIFVRVNDDPDFLDPHKATASISFQMILNMFEGLMAPETDGSLKEAIAESYEISDDGLVYTFKIRQGVKFHDGSDLTIDDVKYTFDRLMGTNGGEKMKNNFDNVVSAEAVDATTFKFTLAEPNSNFLYSLTALTSAIIPASNDGKHNENPIGTGPFAFEKYAPGMNLIVKKNKDYWREGLPYLDKVTFVFQSDDQAAIMSLLANEVDVTAVPWQRVNEVTDNYNTSHQNNNSSLVVTFNETKAPFDNVKVRQAIAMAVNKDDIIDSVFSGYAVKLGSNMSPAMGDFHDPSLVDKYPFDVEKAKALLAEAGYEDGFSTKITVSSHNGIYSNIAQIVVENLKAIGIDVEIEVVEWGIWLERVYFGRDYEMTAIDLTGRPSAYEVLNDYISTNDAENFFRFNNKEFDQVMEDVLQEIDPAKQVQYYHQAQAILAEQAAAVYIADYQIIWGSDKAVSGLKSYPFWFHDMSEVKMSQ</sequence>
<dbReference type="PIRSF" id="PIRSF002741">
    <property type="entry name" value="MppA"/>
    <property type="match status" value="1"/>
</dbReference>
<dbReference type="RefSeq" id="WP_036159522.1">
    <property type="nucleotide sequence ID" value="NZ_AVCX01000001.1"/>
</dbReference>
<evidence type="ECO:0000313" key="7">
    <source>
        <dbReference type="Proteomes" id="UP000030437"/>
    </source>
</evidence>
<dbReference type="Gene3D" id="3.10.105.10">
    <property type="entry name" value="Dipeptide-binding Protein, Domain 3"/>
    <property type="match status" value="1"/>
</dbReference>
<dbReference type="AlphaFoldDB" id="A0A0A3J581"/>
<comment type="similarity">
    <text evidence="1">Belongs to the bacterial solute-binding protein 5 family.</text>
</comment>
<keyword evidence="3 4" id="KW-0732">Signal</keyword>
<dbReference type="SUPFAM" id="SSF53850">
    <property type="entry name" value="Periplasmic binding protein-like II"/>
    <property type="match status" value="1"/>
</dbReference>
<dbReference type="OrthoDB" id="9796817at2"/>
<dbReference type="GO" id="GO:1904680">
    <property type="term" value="F:peptide transmembrane transporter activity"/>
    <property type="evidence" value="ECO:0007669"/>
    <property type="project" value="TreeGrafter"/>
</dbReference>
<dbReference type="Pfam" id="PF00496">
    <property type="entry name" value="SBP_bac_5"/>
    <property type="match status" value="1"/>
</dbReference>
<dbReference type="InterPro" id="IPR030678">
    <property type="entry name" value="Peptide/Ni-bd"/>
</dbReference>
<dbReference type="GO" id="GO:0042597">
    <property type="term" value="C:periplasmic space"/>
    <property type="evidence" value="ECO:0007669"/>
    <property type="project" value="UniProtKB-ARBA"/>
</dbReference>
<evidence type="ECO:0000313" key="6">
    <source>
        <dbReference type="EMBL" id="KGR82227.1"/>
    </source>
</evidence>
<dbReference type="PANTHER" id="PTHR30290:SF9">
    <property type="entry name" value="OLIGOPEPTIDE-BINDING PROTEIN APPA"/>
    <property type="match status" value="1"/>
</dbReference>
<dbReference type="PROSITE" id="PS51257">
    <property type="entry name" value="PROKAR_LIPOPROTEIN"/>
    <property type="match status" value="1"/>
</dbReference>
<evidence type="ECO:0000256" key="3">
    <source>
        <dbReference type="ARBA" id="ARBA00022729"/>
    </source>
</evidence>
<dbReference type="GO" id="GO:0015833">
    <property type="term" value="P:peptide transport"/>
    <property type="evidence" value="ECO:0007669"/>
    <property type="project" value="TreeGrafter"/>
</dbReference>
<evidence type="ECO:0000256" key="4">
    <source>
        <dbReference type="SAM" id="SignalP"/>
    </source>
</evidence>